<dbReference type="OrthoDB" id="6610025at2"/>
<dbReference type="EMBL" id="CP001919">
    <property type="protein sequence ID" value="ADF64859.1"/>
    <property type="molecule type" value="Genomic_DNA"/>
</dbReference>
<evidence type="ECO:0000313" key="3">
    <source>
        <dbReference type="Proteomes" id="UP000002363"/>
    </source>
</evidence>
<gene>
    <name evidence="2" type="ordered locus">ECL_A172</name>
</gene>
<reference evidence="2 3" key="1">
    <citation type="journal article" date="2010" name="J. Bacteriol.">
        <title>Complete genome sequence of Enterobacter cloacae subsp. cloacae type strain ATCC 13047.</title>
        <authorList>
            <person name="Ren Y."/>
            <person name="Ren Y."/>
            <person name="Zhou Z."/>
            <person name="Guo X."/>
            <person name="Li Y."/>
            <person name="Feng L."/>
            <person name="Wang L."/>
        </authorList>
    </citation>
    <scope>NUCLEOTIDE SEQUENCE [LARGE SCALE GENOMIC DNA]</scope>
    <source>
        <strain evidence="3">ATCC 13047 / DSM 30054 / NBRC 13535 / NCTC 10005 / WDCM 00083 / NCDC 279-56</strain>
        <plasmid evidence="2">pECL_A</plasmid>
    </source>
</reference>
<keyword evidence="1" id="KW-0812">Transmembrane</keyword>
<dbReference type="RefSeq" id="WP_013087219.1">
    <property type="nucleotide sequence ID" value="NC_014107.1"/>
</dbReference>
<dbReference type="PATRIC" id="fig|716541.4.peg.143"/>
<evidence type="ECO:0000313" key="2">
    <source>
        <dbReference type="EMBL" id="ADF64859.1"/>
    </source>
</evidence>
<keyword evidence="3" id="KW-1185">Reference proteome</keyword>
<keyword evidence="2" id="KW-0614">Plasmid</keyword>
<organism evidence="2 3">
    <name type="scientific">Enterobacter cloacae subsp. cloacae (strain ATCC 13047 / DSM 30054 / NBRC 13535 / NCTC 10005 / WDCM 00083 / NCDC 279-56)</name>
    <dbReference type="NCBI Taxonomy" id="716541"/>
    <lineage>
        <taxon>Bacteria</taxon>
        <taxon>Pseudomonadati</taxon>
        <taxon>Pseudomonadota</taxon>
        <taxon>Gammaproteobacteria</taxon>
        <taxon>Enterobacterales</taxon>
        <taxon>Enterobacteriaceae</taxon>
        <taxon>Enterobacter</taxon>
        <taxon>Enterobacter cloacae complex</taxon>
    </lineage>
</organism>
<name>A0A0H3CUA8_ENTCC</name>
<dbReference type="HOGENOM" id="CLU_2716029_0_0_6"/>
<dbReference type="EnsemblBacteria" id="ADF64859">
    <property type="protein sequence ID" value="ADF64859"/>
    <property type="gene ID" value="ECL_A172"/>
</dbReference>
<evidence type="ECO:0000256" key="1">
    <source>
        <dbReference type="SAM" id="Phobius"/>
    </source>
</evidence>
<dbReference type="KEGG" id="enc:ECL_A172"/>
<sequence length="72" mass="8325">MKPTLLAGLIFWGMMARVLSELMTWSVEHTQQGLLWLCNGMWAGAAGMVIYAGYRWYRDERGQTHKEGDHEH</sequence>
<dbReference type="Proteomes" id="UP000002363">
    <property type="component" value="Plasmid pECL_A"/>
</dbReference>
<accession>A0A0H3CUA8</accession>
<dbReference type="eggNOG" id="ENOG502ZVI7">
    <property type="taxonomic scope" value="Bacteria"/>
</dbReference>
<dbReference type="AlphaFoldDB" id="A0A0H3CUA8"/>
<keyword evidence="1" id="KW-0472">Membrane</keyword>
<proteinExistence type="predicted"/>
<feature type="transmembrane region" description="Helical" evidence="1">
    <location>
        <begin position="36"/>
        <end position="57"/>
    </location>
</feature>
<geneLocation type="plasmid" evidence="2 3">
    <name>pECL_A</name>
</geneLocation>
<keyword evidence="1" id="KW-1133">Transmembrane helix</keyword>
<protein>
    <submittedName>
        <fullName evidence="2">Uncharacterized protein</fullName>
    </submittedName>
</protein>